<reference evidence="1" key="1">
    <citation type="submission" date="2021-06" db="EMBL/GenBank/DDBJ databases">
        <authorList>
            <person name="Ellington A.J."/>
            <person name="Bryan N.C."/>
            <person name="Christner B.C."/>
            <person name="Reisch C.R."/>
        </authorList>
    </citation>
    <scope>NUCLEOTIDE SEQUENCE</scope>
    <source>
        <strain evidence="1">L6-1</strain>
    </source>
</reference>
<dbReference type="Proteomes" id="UP000681794">
    <property type="component" value="Chromosome"/>
</dbReference>
<keyword evidence="2" id="KW-1185">Reference proteome</keyword>
<accession>A0ACD1E1V4</accession>
<organism evidence="1 2">
    <name type="scientific">Curtobacterium aetherium</name>
    <dbReference type="NCBI Taxonomy" id="2841594"/>
    <lineage>
        <taxon>Bacteria</taxon>
        <taxon>Bacillati</taxon>
        <taxon>Actinomycetota</taxon>
        <taxon>Actinomycetes</taxon>
        <taxon>Micrococcales</taxon>
        <taxon>Microbacteriaceae</taxon>
        <taxon>Curtobacterium</taxon>
    </lineage>
</organism>
<sequence>MATAPLEKTDGMGSGTLTFAFRNNTAASISHVDFTGTASVGGKVVASGSSQGTVPAQVKSGEAGFGYLYFEDVSSVPESGVQYEFKASTSPADTSSYNSAPLDVTQADNNGKSIIGTAVNKTGEPLTGPYSVGVYCFSGDTLTSSTLDYATESGDIEADATVSFSHDLYDTPCDTFTVGVSGWFK</sequence>
<name>A0ACD1E1V4_9MICO</name>
<protein>
    <submittedName>
        <fullName evidence="1">Uncharacterized protein</fullName>
    </submittedName>
</protein>
<gene>
    <name evidence="1" type="ORF">KM842_09635</name>
</gene>
<proteinExistence type="predicted"/>
<evidence type="ECO:0000313" key="1">
    <source>
        <dbReference type="EMBL" id="QWS32552.1"/>
    </source>
</evidence>
<evidence type="ECO:0000313" key="2">
    <source>
        <dbReference type="Proteomes" id="UP000681794"/>
    </source>
</evidence>
<dbReference type="EMBL" id="CP076544">
    <property type="protein sequence ID" value="QWS32552.1"/>
    <property type="molecule type" value="Genomic_DNA"/>
</dbReference>